<comment type="caution">
    <text evidence="1">The sequence shown here is derived from an EMBL/GenBank/DDBJ whole genome shotgun (WGS) entry which is preliminary data.</text>
</comment>
<dbReference type="EMBL" id="PTIZ01000008">
    <property type="protein sequence ID" value="PPK74648.1"/>
    <property type="molecule type" value="Genomic_DNA"/>
</dbReference>
<protein>
    <submittedName>
        <fullName evidence="1">Uncharacterized protein</fullName>
    </submittedName>
</protein>
<dbReference type="Proteomes" id="UP000240010">
    <property type="component" value="Unassembled WGS sequence"/>
</dbReference>
<name>A0A2S6HB13_9GAMM</name>
<accession>A0A2S6HB13</accession>
<evidence type="ECO:0000313" key="2">
    <source>
        <dbReference type="Proteomes" id="UP000240010"/>
    </source>
</evidence>
<evidence type="ECO:0000313" key="1">
    <source>
        <dbReference type="EMBL" id="PPK74648.1"/>
    </source>
</evidence>
<proteinExistence type="predicted"/>
<dbReference type="AlphaFoldDB" id="A0A2S6HB13"/>
<gene>
    <name evidence="1" type="ORF">B0F87_108122</name>
</gene>
<sequence>MTMNVSIMKNLSMITTGDPLKTPDVITIATGDPILLLNHLYAL</sequence>
<organism evidence="1 2">
    <name type="scientific">Methylobacter tundripaludum</name>
    <dbReference type="NCBI Taxonomy" id="173365"/>
    <lineage>
        <taxon>Bacteria</taxon>
        <taxon>Pseudomonadati</taxon>
        <taxon>Pseudomonadota</taxon>
        <taxon>Gammaproteobacteria</taxon>
        <taxon>Methylococcales</taxon>
        <taxon>Methylococcaceae</taxon>
        <taxon>Methylobacter</taxon>
    </lineage>
</organism>
<reference evidence="1 2" key="1">
    <citation type="submission" date="2018-02" db="EMBL/GenBank/DDBJ databases">
        <title>Subsurface microbial communities from deep shales in Ohio and West Virginia, USA.</title>
        <authorList>
            <person name="Wrighton K."/>
        </authorList>
    </citation>
    <scope>NUCLEOTIDE SEQUENCE [LARGE SCALE GENOMIC DNA]</scope>
    <source>
        <strain evidence="1 2">OWC-DMM</strain>
    </source>
</reference>